<dbReference type="Proteomes" id="UP000030672">
    <property type="component" value="Unassembled WGS sequence"/>
</dbReference>
<dbReference type="STRING" id="1043003.A0A074WBJ3"/>
<dbReference type="HOGENOM" id="CLU_062276_2_0_1"/>
<evidence type="ECO:0000256" key="2">
    <source>
        <dbReference type="ARBA" id="ARBA00010878"/>
    </source>
</evidence>
<dbReference type="GO" id="GO:0051015">
    <property type="term" value="F:actin filament binding"/>
    <property type="evidence" value="ECO:0007669"/>
    <property type="project" value="TreeGrafter"/>
</dbReference>
<evidence type="ECO:0000256" key="3">
    <source>
        <dbReference type="ARBA" id="ARBA00023242"/>
    </source>
</evidence>
<dbReference type="RefSeq" id="XP_040884295.1">
    <property type="nucleotide sequence ID" value="XM_041019850.1"/>
</dbReference>
<protein>
    <submittedName>
        <fullName evidence="5">FRG1-like family protein</fullName>
    </submittedName>
</protein>
<dbReference type="AlphaFoldDB" id="A0A074WBJ3"/>
<comment type="subcellular location">
    <subcellularLocation>
        <location evidence="1">Nucleus</location>
        <location evidence="1">Nucleolus</location>
    </subcellularLocation>
</comment>
<name>A0A074WBJ3_AURM1</name>
<dbReference type="SUPFAM" id="SSF50405">
    <property type="entry name" value="Actin-crosslinking proteins"/>
    <property type="match status" value="1"/>
</dbReference>
<keyword evidence="6" id="KW-1185">Reference proteome</keyword>
<feature type="compositionally biased region" description="Basic and acidic residues" evidence="4">
    <location>
        <begin position="30"/>
        <end position="41"/>
    </location>
</feature>
<dbReference type="GeneID" id="63913223"/>
<dbReference type="InterPro" id="IPR008999">
    <property type="entry name" value="Actin-crosslinking"/>
</dbReference>
<comment type="similarity">
    <text evidence="2">Belongs to the FRG1 family.</text>
</comment>
<feature type="region of interest" description="Disordered" evidence="4">
    <location>
        <begin position="1"/>
        <end position="49"/>
    </location>
</feature>
<proteinExistence type="inferred from homology"/>
<dbReference type="Gene3D" id="2.80.10.50">
    <property type="match status" value="1"/>
</dbReference>
<dbReference type="Pfam" id="PF06229">
    <property type="entry name" value="FRG1"/>
    <property type="match status" value="1"/>
</dbReference>
<reference evidence="5 6" key="1">
    <citation type="journal article" date="2014" name="BMC Genomics">
        <title>Genome sequencing of four Aureobasidium pullulans varieties: biotechnological potential, stress tolerance, and description of new species.</title>
        <authorList>
            <person name="Gostin Ar C."/>
            <person name="Ohm R.A."/>
            <person name="Kogej T."/>
            <person name="Sonjak S."/>
            <person name="Turk M."/>
            <person name="Zajc J."/>
            <person name="Zalar P."/>
            <person name="Grube M."/>
            <person name="Sun H."/>
            <person name="Han J."/>
            <person name="Sharma A."/>
            <person name="Chiniquy J."/>
            <person name="Ngan C.Y."/>
            <person name="Lipzen A."/>
            <person name="Barry K."/>
            <person name="Grigoriev I.V."/>
            <person name="Gunde-Cimerman N."/>
        </authorList>
    </citation>
    <scope>NUCLEOTIDE SEQUENCE [LARGE SCALE GENOMIC DNA]</scope>
    <source>
        <strain evidence="5 6">CBS 110374</strain>
    </source>
</reference>
<evidence type="ECO:0000313" key="6">
    <source>
        <dbReference type="Proteomes" id="UP000030672"/>
    </source>
</evidence>
<evidence type="ECO:0000256" key="4">
    <source>
        <dbReference type="SAM" id="MobiDB-lite"/>
    </source>
</evidence>
<dbReference type="PANTHER" id="PTHR12928:SF0">
    <property type="entry name" value="FSHD REGION GENE 1"/>
    <property type="match status" value="1"/>
</dbReference>
<dbReference type="GO" id="GO:0071013">
    <property type="term" value="C:catalytic step 2 spliceosome"/>
    <property type="evidence" value="ECO:0007669"/>
    <property type="project" value="TreeGrafter"/>
</dbReference>
<organism evidence="5 6">
    <name type="scientific">Aureobasidium melanogenum (strain CBS 110374)</name>
    <name type="common">Aureobasidium pullulans var. melanogenum</name>
    <dbReference type="NCBI Taxonomy" id="1043003"/>
    <lineage>
        <taxon>Eukaryota</taxon>
        <taxon>Fungi</taxon>
        <taxon>Dikarya</taxon>
        <taxon>Ascomycota</taxon>
        <taxon>Pezizomycotina</taxon>
        <taxon>Dothideomycetes</taxon>
        <taxon>Dothideomycetidae</taxon>
        <taxon>Dothideales</taxon>
        <taxon>Saccotheciaceae</taxon>
        <taxon>Aureobasidium</taxon>
    </lineage>
</organism>
<evidence type="ECO:0000313" key="5">
    <source>
        <dbReference type="EMBL" id="KEQ67272.1"/>
    </source>
</evidence>
<evidence type="ECO:0000256" key="1">
    <source>
        <dbReference type="ARBA" id="ARBA00004604"/>
    </source>
</evidence>
<sequence length="265" mass="29275">MVKPLSFKGDKKVKKRKRTRDEDADGDGPATKDLKAGAEQHQDDDESWVSADAVSDVAGPVIFVLPTKPPTCLACDANGKVFASALENMVEESPSTAEPHDVRQVFIANRIAGTDTFSFKGHHGKYLNSDKFGILSATRDAISSEEQFTLLPSDSLLFNIRTTRDKLFSATQDKAVEIRADADADDHTSPACAIRLRMQARFKPVHKAAKEEKANEKISRAQLEQAVGRKLDDQEVKLLKKAWKDGTYHEALLDVKVKGKHDKFA</sequence>
<dbReference type="CDD" id="cd23339">
    <property type="entry name" value="beta-trefoil_FSCN_fungal_FRG1-like"/>
    <property type="match status" value="1"/>
</dbReference>
<dbReference type="PANTHER" id="PTHR12928">
    <property type="entry name" value="FRG1 PROTEIN"/>
    <property type="match status" value="1"/>
</dbReference>
<keyword evidence="3" id="KW-0539">Nucleus</keyword>
<accession>A0A074WBJ3</accession>
<dbReference type="InterPro" id="IPR010414">
    <property type="entry name" value="FRG1"/>
</dbReference>
<dbReference type="GO" id="GO:0005730">
    <property type="term" value="C:nucleolus"/>
    <property type="evidence" value="ECO:0007669"/>
    <property type="project" value="UniProtKB-SubCell"/>
</dbReference>
<gene>
    <name evidence="5" type="ORF">M437DRAFT_38516</name>
</gene>
<dbReference type="EMBL" id="KL584824">
    <property type="protein sequence ID" value="KEQ67272.1"/>
    <property type="molecule type" value="Genomic_DNA"/>
</dbReference>